<dbReference type="Proteomes" id="UP000326354">
    <property type="component" value="Chromosome"/>
</dbReference>
<gene>
    <name evidence="1" type="ORF">UABAM_06330</name>
</gene>
<dbReference type="KEGG" id="uam:UABAM_06330"/>
<keyword evidence="2" id="KW-1185">Reference proteome</keyword>
<evidence type="ECO:0000313" key="2">
    <source>
        <dbReference type="Proteomes" id="UP000326354"/>
    </source>
</evidence>
<name>A0A5S9IWP4_UABAM</name>
<dbReference type="PROSITE" id="PS51257">
    <property type="entry name" value="PROKAR_LIPOPROTEIN"/>
    <property type="match status" value="1"/>
</dbReference>
<proteinExistence type="predicted"/>
<reference evidence="1 2" key="1">
    <citation type="submission" date="2019-08" db="EMBL/GenBank/DDBJ databases">
        <title>Complete genome sequence of Candidatus Uab amorphum.</title>
        <authorList>
            <person name="Shiratori T."/>
            <person name="Suzuki S."/>
            <person name="Kakizawa Y."/>
            <person name="Ishida K."/>
        </authorList>
    </citation>
    <scope>NUCLEOTIDE SEQUENCE [LARGE SCALE GENOMIC DNA]</scope>
    <source>
        <strain evidence="1 2">SRT547</strain>
    </source>
</reference>
<evidence type="ECO:0000313" key="1">
    <source>
        <dbReference type="EMBL" id="BBM87915.1"/>
    </source>
</evidence>
<protein>
    <recommendedName>
        <fullName evidence="3">Lipoprotein</fullName>
    </recommendedName>
</protein>
<dbReference type="AlphaFoldDB" id="A0A5S9IWP4"/>
<dbReference type="EMBL" id="AP019860">
    <property type="protein sequence ID" value="BBM87915.1"/>
    <property type="molecule type" value="Genomic_DNA"/>
</dbReference>
<evidence type="ECO:0008006" key="3">
    <source>
        <dbReference type="Google" id="ProtNLM"/>
    </source>
</evidence>
<accession>A0A5S9IWP4</accession>
<dbReference type="RefSeq" id="WP_151971908.1">
    <property type="nucleotide sequence ID" value="NZ_AP019860.1"/>
</dbReference>
<sequence>MKKLFILIAIIASGCQSFPSPEYRSAVSFSQFSNDFNFSESSGVFSGLQLNSPSRSIEKSNRSSLWDSLGLSNTKTNSSSVEFGVMNNSSTTSMEDYGTIGAPNSLFGR</sequence>
<organism evidence="1 2">
    <name type="scientific">Uabimicrobium amorphum</name>
    <dbReference type="NCBI Taxonomy" id="2596890"/>
    <lineage>
        <taxon>Bacteria</taxon>
        <taxon>Pseudomonadati</taxon>
        <taxon>Planctomycetota</taxon>
        <taxon>Candidatus Uabimicrobiia</taxon>
        <taxon>Candidatus Uabimicrobiales</taxon>
        <taxon>Candidatus Uabimicrobiaceae</taxon>
        <taxon>Candidatus Uabimicrobium</taxon>
    </lineage>
</organism>